<name>A0A1S3EXV3_DIPOR</name>
<evidence type="ECO:0000313" key="8">
    <source>
        <dbReference type="Proteomes" id="UP000081671"/>
    </source>
</evidence>
<dbReference type="CTD" id="201243"/>
<dbReference type="KEGG" id="dord:105983431"/>
<reference evidence="9" key="1">
    <citation type="submission" date="2025-08" db="UniProtKB">
        <authorList>
            <consortium name="RefSeq"/>
        </authorList>
    </citation>
    <scope>IDENTIFICATION</scope>
    <source>
        <tissue evidence="9">Kidney</tissue>
    </source>
</reference>
<dbReference type="STRING" id="10020.ENSDORP00000008125"/>
<dbReference type="OMA" id="DVHIHCT"/>
<proteinExistence type="predicted"/>
<dbReference type="Proteomes" id="UP000081671">
    <property type="component" value="Unplaced"/>
</dbReference>
<feature type="compositionally biased region" description="Basic and acidic residues" evidence="5">
    <location>
        <begin position="369"/>
        <end position="380"/>
    </location>
</feature>
<dbReference type="PANTHER" id="PTHR34834">
    <property type="entry name" value="SPERMATID MATURATION PROTEIN 1"/>
    <property type="match status" value="1"/>
</dbReference>
<evidence type="ECO:0000256" key="5">
    <source>
        <dbReference type="SAM" id="MobiDB-lite"/>
    </source>
</evidence>
<evidence type="ECO:0000256" key="2">
    <source>
        <dbReference type="ARBA" id="ARBA00022692"/>
    </source>
</evidence>
<feature type="compositionally biased region" description="Low complexity" evidence="5">
    <location>
        <begin position="414"/>
        <end position="426"/>
    </location>
</feature>
<keyword evidence="8" id="KW-1185">Reference proteome</keyword>
<dbReference type="GO" id="GO:0016020">
    <property type="term" value="C:membrane"/>
    <property type="evidence" value="ECO:0007669"/>
    <property type="project" value="UniProtKB-SubCell"/>
</dbReference>
<keyword evidence="2 6" id="KW-0812">Transmembrane</keyword>
<evidence type="ECO:0000256" key="3">
    <source>
        <dbReference type="ARBA" id="ARBA00022989"/>
    </source>
</evidence>
<organism evidence="8 9">
    <name type="scientific">Dipodomys ordii</name>
    <name type="common">Ord's kangaroo rat</name>
    <dbReference type="NCBI Taxonomy" id="10020"/>
    <lineage>
        <taxon>Eukaryota</taxon>
        <taxon>Metazoa</taxon>
        <taxon>Chordata</taxon>
        <taxon>Craniata</taxon>
        <taxon>Vertebrata</taxon>
        <taxon>Euteleostomi</taxon>
        <taxon>Mammalia</taxon>
        <taxon>Eutheria</taxon>
        <taxon>Euarchontoglires</taxon>
        <taxon>Glires</taxon>
        <taxon>Rodentia</taxon>
        <taxon>Castorimorpha</taxon>
        <taxon>Heteromyidae</taxon>
        <taxon>Dipodomyinae</taxon>
        <taxon>Dipodomys</taxon>
    </lineage>
</organism>
<feature type="region of interest" description="Disordered" evidence="5">
    <location>
        <begin position="412"/>
        <end position="489"/>
    </location>
</feature>
<accession>A0A1S3EXV3</accession>
<dbReference type="Pfam" id="PF15670">
    <property type="entry name" value="Spem1"/>
    <property type="match status" value="1"/>
</dbReference>
<dbReference type="PANTHER" id="PTHR34834:SF2">
    <property type="entry name" value="SPEM FAMILY MEMBER 2"/>
    <property type="match status" value="1"/>
</dbReference>
<feature type="compositionally biased region" description="Basic residues" evidence="5">
    <location>
        <begin position="479"/>
        <end position="489"/>
    </location>
</feature>
<evidence type="ECO:0000256" key="4">
    <source>
        <dbReference type="ARBA" id="ARBA00023136"/>
    </source>
</evidence>
<dbReference type="AlphaFoldDB" id="A0A1S3EXV3"/>
<feature type="transmembrane region" description="Helical" evidence="6">
    <location>
        <begin position="26"/>
        <end position="51"/>
    </location>
</feature>
<evidence type="ECO:0000256" key="6">
    <source>
        <dbReference type="SAM" id="Phobius"/>
    </source>
</evidence>
<feature type="region of interest" description="Disordered" evidence="5">
    <location>
        <begin position="308"/>
        <end position="396"/>
    </location>
</feature>
<protein>
    <submittedName>
        <fullName evidence="9">Uncharacterized protein C17orf74 homolog</fullName>
    </submittedName>
</protein>
<feature type="domain" description="Spermatid maturation protein 1 N-terminal" evidence="7">
    <location>
        <begin position="1"/>
        <end position="251"/>
    </location>
</feature>
<feature type="region of interest" description="Disordered" evidence="5">
    <location>
        <begin position="266"/>
        <end position="293"/>
    </location>
</feature>
<dbReference type="GeneID" id="105983431"/>
<sequence>MENQLWYDALGCCNQYQESPQDTEDILFLLLGLIILVNISVNVAAMIWHGLQNALDKIFYRINLKREVQASKSPPKDPPATNKDIHIRCILDPVQVKMAQPTRCSSSSYHHLRHHCSQHRRRRRRRHRRRSPHHRCRHQPKPKNTRKFFRNCPVSCTKPQSLCKMPVPFYDMEDRDSCSEVEDPCYSLPKYPQRACGRFHKQMALPSKVGLWGRQGGILASLPPPSLYLSPELRRLPKRVEAKSELRLQSFGPNYSQSRLWGNVETEQWASSPQSPRRLPPNPTWTPVGHSPYSSRGQILYDAWEQRRHGVEGSDPSPAFVSRNSRLESQGCRDSIPHQSHHRSLPSHAHGQSNRSPHPSMGHLSYSSRDTHEVRRRGADWADTLPSRHPLTATTSLTMLGETTYLRAPTAGLASQPQPEEAQADAAPPPTNFIPLSRNPGGKAGYQVYDSLELKRQVQESRARANSLPPPSTTTSRPSLHRSRAGKLN</sequence>
<dbReference type="RefSeq" id="XP_012868740.1">
    <property type="nucleotide sequence ID" value="XM_013013286.1"/>
</dbReference>
<evidence type="ECO:0000259" key="7">
    <source>
        <dbReference type="Pfam" id="PF15670"/>
    </source>
</evidence>
<feature type="compositionally biased region" description="Basic and acidic residues" evidence="5">
    <location>
        <begin position="452"/>
        <end position="463"/>
    </location>
</feature>
<feature type="compositionally biased region" description="Basic residues" evidence="5">
    <location>
        <begin position="110"/>
        <end position="143"/>
    </location>
</feature>
<gene>
    <name evidence="9" type="primary">LOC105983431</name>
</gene>
<feature type="region of interest" description="Disordered" evidence="5">
    <location>
        <begin position="109"/>
        <end position="143"/>
    </location>
</feature>
<dbReference type="InParanoid" id="A0A1S3EXV3"/>
<evidence type="ECO:0000313" key="9">
    <source>
        <dbReference type="RefSeq" id="XP_012868740.1"/>
    </source>
</evidence>
<dbReference type="InterPro" id="IPR031368">
    <property type="entry name" value="SPEM1_N"/>
</dbReference>
<comment type="subcellular location">
    <subcellularLocation>
        <location evidence="1">Membrane</location>
        <topology evidence="1">Single-pass membrane protein</topology>
    </subcellularLocation>
</comment>
<evidence type="ECO:0000256" key="1">
    <source>
        <dbReference type="ARBA" id="ARBA00004167"/>
    </source>
</evidence>
<keyword evidence="3 6" id="KW-1133">Transmembrane helix</keyword>
<dbReference type="OrthoDB" id="9450448at2759"/>
<feature type="compositionally biased region" description="Polar residues" evidence="5">
    <location>
        <begin position="266"/>
        <end position="275"/>
    </location>
</feature>
<keyword evidence="4 6" id="KW-0472">Membrane</keyword>